<gene>
    <name evidence="1" type="ORF">FJR48_09020</name>
</gene>
<sequence length="89" mass="10092">MQVGIESTLLSIHKDTDFKDKETGEVITEGKYKLNLLVETELNNGEKKSDIIHVSIPNDKRAEYETKIGKKIQVKCNYVSKSPVSFYVS</sequence>
<proteinExistence type="predicted"/>
<dbReference type="Proteomes" id="UP000326944">
    <property type="component" value="Chromosome"/>
</dbReference>
<keyword evidence="2" id="KW-1185">Reference proteome</keyword>
<reference evidence="1 2" key="1">
    <citation type="submission" date="2019-09" db="EMBL/GenBank/DDBJ databases">
        <title>Sulfurimonas gotlandica sp. nov., a chemoautotrophic and psychrotolerant epsilonproteobacterium isolated from a pelagic redoxcline, and an emended description of the genus Sulfurimonas.</title>
        <authorList>
            <person name="Wang S."/>
            <person name="Jiang L."/>
            <person name="Shao S."/>
        </authorList>
    </citation>
    <scope>NUCLEOTIDE SEQUENCE [LARGE SCALE GENOMIC DNA]</scope>
    <source>
        <strain evidence="1 2">GYSZ_1</strain>
    </source>
</reference>
<organism evidence="1 2">
    <name type="scientific">Sulfurimonas lithotrophica</name>
    <dbReference type="NCBI Taxonomy" id="2590022"/>
    <lineage>
        <taxon>Bacteria</taxon>
        <taxon>Pseudomonadati</taxon>
        <taxon>Campylobacterota</taxon>
        <taxon>Epsilonproteobacteria</taxon>
        <taxon>Campylobacterales</taxon>
        <taxon>Sulfurimonadaceae</taxon>
        <taxon>Sulfurimonas</taxon>
    </lineage>
</organism>
<dbReference type="OrthoDB" id="5344927at2"/>
<name>A0A5P8P2L1_9BACT</name>
<dbReference type="KEGG" id="sulg:FJR48_09020"/>
<dbReference type="RefSeq" id="WP_152307808.1">
    <property type="nucleotide sequence ID" value="NZ_CP043617.1"/>
</dbReference>
<dbReference type="AlphaFoldDB" id="A0A5P8P2L1"/>
<evidence type="ECO:0000313" key="2">
    <source>
        <dbReference type="Proteomes" id="UP000326944"/>
    </source>
</evidence>
<accession>A0A5P8P2L1</accession>
<dbReference type="EMBL" id="CP043617">
    <property type="protein sequence ID" value="QFR49861.1"/>
    <property type="molecule type" value="Genomic_DNA"/>
</dbReference>
<evidence type="ECO:0000313" key="1">
    <source>
        <dbReference type="EMBL" id="QFR49861.1"/>
    </source>
</evidence>
<protein>
    <submittedName>
        <fullName evidence="1">Uncharacterized protein</fullName>
    </submittedName>
</protein>